<evidence type="ECO:0000256" key="1">
    <source>
        <dbReference type="SAM" id="Phobius"/>
    </source>
</evidence>
<comment type="caution">
    <text evidence="2">The sequence shown here is derived from an EMBL/GenBank/DDBJ whole genome shotgun (WGS) entry which is preliminary data.</text>
</comment>
<proteinExistence type="predicted"/>
<feature type="transmembrane region" description="Helical" evidence="1">
    <location>
        <begin position="6"/>
        <end position="27"/>
    </location>
</feature>
<keyword evidence="1" id="KW-0472">Membrane</keyword>
<dbReference type="AlphaFoldDB" id="A0A395WB44"/>
<feature type="transmembrane region" description="Helical" evidence="1">
    <location>
        <begin position="213"/>
        <end position="232"/>
    </location>
</feature>
<keyword evidence="1" id="KW-0812">Transmembrane</keyword>
<accession>A0A395WB44</accession>
<name>A0A395WB44_9FIRM</name>
<feature type="transmembrane region" description="Helical" evidence="1">
    <location>
        <begin position="39"/>
        <end position="62"/>
    </location>
</feature>
<feature type="transmembrane region" description="Helical" evidence="1">
    <location>
        <begin position="68"/>
        <end position="87"/>
    </location>
</feature>
<feature type="transmembrane region" description="Helical" evidence="1">
    <location>
        <begin position="190"/>
        <end position="207"/>
    </location>
</feature>
<organism evidence="2 3">
    <name type="scientific">Holdemanella biformis</name>
    <dbReference type="NCBI Taxonomy" id="1735"/>
    <lineage>
        <taxon>Bacteria</taxon>
        <taxon>Bacillati</taxon>
        <taxon>Bacillota</taxon>
        <taxon>Erysipelotrichia</taxon>
        <taxon>Erysipelotrichales</taxon>
        <taxon>Erysipelotrichaceae</taxon>
        <taxon>Holdemanella</taxon>
    </lineage>
</organism>
<dbReference type="EMBL" id="QRYQ01000009">
    <property type="protein sequence ID" value="RGU91781.1"/>
    <property type="molecule type" value="Genomic_DNA"/>
</dbReference>
<evidence type="ECO:0000313" key="2">
    <source>
        <dbReference type="EMBL" id="RGU91781.1"/>
    </source>
</evidence>
<reference evidence="2 3" key="1">
    <citation type="submission" date="2018-08" db="EMBL/GenBank/DDBJ databases">
        <title>A genome reference for cultivated species of the human gut microbiota.</title>
        <authorList>
            <person name="Zou Y."/>
            <person name="Xue W."/>
            <person name="Luo G."/>
        </authorList>
    </citation>
    <scope>NUCLEOTIDE SEQUENCE [LARGE SCALE GENOMIC DNA]</scope>
    <source>
        <strain evidence="2 3">AF15-20</strain>
    </source>
</reference>
<sequence>MNLNELETIIPLVTNICVIVSILYFLYKYKMINIKFICFGFVEYLITQVVYSLILSFITVFFKVQLYTMFKVLLLVLIFVSIKKTLYKKIYKPNLTKEYISLGLGVGLNTYINLMLPTIFNNLMYSVRINNGSIFQNMLDKGYSLMEINRYIEVFNANSSNYYIFTAICCLIPFLLHIGISLLIQKNVNIYKVCIFGILFESIYYIVPIYNYLLANVLIIITSVCFILLINYKKETFYVRKILSK</sequence>
<gene>
    <name evidence="2" type="ORF">DWW32_06065</name>
</gene>
<dbReference type="Proteomes" id="UP000265489">
    <property type="component" value="Unassembled WGS sequence"/>
</dbReference>
<evidence type="ECO:0000313" key="3">
    <source>
        <dbReference type="Proteomes" id="UP000265489"/>
    </source>
</evidence>
<feature type="transmembrane region" description="Helical" evidence="1">
    <location>
        <begin position="162"/>
        <end position="183"/>
    </location>
</feature>
<protein>
    <submittedName>
        <fullName evidence="2">Uncharacterized protein</fullName>
    </submittedName>
</protein>
<feature type="transmembrane region" description="Helical" evidence="1">
    <location>
        <begin position="99"/>
        <end position="120"/>
    </location>
</feature>
<keyword evidence="1" id="KW-1133">Transmembrane helix</keyword>